<name>A0A7T3RF82_9SPIR</name>
<dbReference type="Proteomes" id="UP000595224">
    <property type="component" value="Chromosome"/>
</dbReference>
<dbReference type="PANTHER" id="PTHR30189:SF1">
    <property type="entry name" value="LPS-ASSEMBLY PROTEIN LPTD"/>
    <property type="match status" value="1"/>
</dbReference>
<dbReference type="InterPro" id="IPR050218">
    <property type="entry name" value="LptD"/>
</dbReference>
<keyword evidence="4" id="KW-1185">Reference proteome</keyword>
<evidence type="ECO:0000256" key="1">
    <source>
        <dbReference type="SAM" id="MobiDB-lite"/>
    </source>
</evidence>
<gene>
    <name evidence="3" type="ORF">IWA51_05250</name>
</gene>
<proteinExistence type="predicted"/>
<reference evidence="3 4" key="1">
    <citation type="submission" date="2020-11" db="EMBL/GenBank/DDBJ databases">
        <title>Treponema Peruensis nv. sp., first commensal Treponema isolated from human feces.</title>
        <authorList>
            <person name="Belkhou C."/>
            <person name="Raes J."/>
        </authorList>
    </citation>
    <scope>NUCLEOTIDE SEQUENCE [LARGE SCALE GENOMIC DNA]</scope>
    <source>
        <strain evidence="3 4">RCC2812</strain>
    </source>
</reference>
<dbReference type="AlphaFoldDB" id="A0A7T3RF82"/>
<feature type="compositionally biased region" description="Basic and acidic residues" evidence="1">
    <location>
        <begin position="581"/>
        <end position="600"/>
    </location>
</feature>
<organism evidence="3 4">
    <name type="scientific">Treponema peruense</name>
    <dbReference type="NCBI Taxonomy" id="2787628"/>
    <lineage>
        <taxon>Bacteria</taxon>
        <taxon>Pseudomonadati</taxon>
        <taxon>Spirochaetota</taxon>
        <taxon>Spirochaetia</taxon>
        <taxon>Spirochaetales</taxon>
        <taxon>Treponemataceae</taxon>
        <taxon>Treponema</taxon>
    </lineage>
</organism>
<evidence type="ECO:0000256" key="2">
    <source>
        <dbReference type="SAM" id="SignalP"/>
    </source>
</evidence>
<evidence type="ECO:0000313" key="4">
    <source>
        <dbReference type="Proteomes" id="UP000595224"/>
    </source>
</evidence>
<sequence>MLNKNRLRIFRFAFSFICVFLAAAVNPNRLLAQKNSSVISIDNAESTEYRKNPDSGNEEIILSGSVILSVTSGKSKTTISASRVTYDRVTEMLFASGNVTLRQTGGSEGGQDVTAQTLLFNARTMEGIFDGGRVVQTKSDAINLPSDSTLIVSSKIFGRDTSGTIAFKNAELTFCDDEKPHWKIWASNIWLLPGGEFAFFNAVLSVGNIPIFYLPAFYYPKDELVFNPSFGYNERTGYFFQTTTYILGRKPLDTSSDSDAEDDITKGLFNFMKSTSLKKQVREGLVLHNLDEDYKGNTDNYLKIMGDYYTNLGIMAGIQGAYKPKKYISGIEGFVKLGFTNTINSTSGGYTPYFESGKTYSDSSNFMGLELPFRYGASFKLSMSKPFSLTLSLPVYSDPYFTEDFDERSEYIDWLGFLMSGAGQTKEENDKSSQTSSFTWNATGSYTVPLPDAVKPFINSLSLSGINSSVAFSSKTRNSSDDPEFYSRENKNYSPERSFYYPSQVTPFKISSKISGTIIQYPPSVKKAKSAEKIKFDIPLVAPEIISVPQNKSSKKESDASSTEGGSAENTERTAALAEQADGKEEKASEETVLSEKDLPLLEPSQKHSLVTLGGLKYTLGYSINPQYTSQLSYNSSDLKKPGDFSWSNLYSSYYQVKVPSTLTSSFSYGGSFASMTNTLSFNPVYQEHPNLDGYTESSASSVRKTDYNARKLDLTGTNSVSFNPFAYSTVFKNTGLNWNTTVKVLRTEFLGDETNPEWDYITSDLTDSDSVTAHTLSATLSAVEDKFSQVLTLSTTLPPQVDEYDASLKLTFPFLSLSFSSGVEQKSKDDETFVLKPFKQSASLKLFDSTLSLTESFNYELEDDYADALKIALSWNNLQLAYTMQYTNGYEPKKDDQGKLTDWEMKTDKEFIPYSASLAYSTKSKTYRYWKNRITWAPSLSTSIVYDCLRPTNSYFRFAPSISFKINEFFELSFTSESRNSVIFRYFQDYIGYEDTIGGEKNPFVDLWNSFVFWSDDAFFDPDQTVRKSSGFKIKNLKISITHKLCDWDMSASLTFKPRAVTGDDNKKSYDYHPYFTFGVTWRPMASMKTQIVDEYGEWKLNP</sequence>
<dbReference type="PANTHER" id="PTHR30189">
    <property type="entry name" value="LPS-ASSEMBLY PROTEIN"/>
    <property type="match status" value="1"/>
</dbReference>
<accession>A0A7T3RF82</accession>
<dbReference type="GO" id="GO:0009279">
    <property type="term" value="C:cell outer membrane"/>
    <property type="evidence" value="ECO:0007669"/>
    <property type="project" value="TreeGrafter"/>
</dbReference>
<feature type="chain" id="PRO_5032789158" evidence="2">
    <location>
        <begin position="25"/>
        <end position="1104"/>
    </location>
</feature>
<dbReference type="KEGG" id="tper:IWA51_05250"/>
<feature type="signal peptide" evidence="2">
    <location>
        <begin position="1"/>
        <end position="24"/>
    </location>
</feature>
<dbReference type="RefSeq" id="WP_198443480.1">
    <property type="nucleotide sequence ID" value="NZ_CBCSHE010000004.1"/>
</dbReference>
<dbReference type="GO" id="GO:1990351">
    <property type="term" value="C:transporter complex"/>
    <property type="evidence" value="ECO:0007669"/>
    <property type="project" value="TreeGrafter"/>
</dbReference>
<feature type="region of interest" description="Disordered" evidence="1">
    <location>
        <begin position="549"/>
        <end position="600"/>
    </location>
</feature>
<protein>
    <submittedName>
        <fullName evidence="3">LPS-assembly protein LptD</fullName>
    </submittedName>
</protein>
<keyword evidence="2" id="KW-0732">Signal</keyword>
<feature type="compositionally biased region" description="Polar residues" evidence="1">
    <location>
        <begin position="560"/>
        <end position="569"/>
    </location>
</feature>
<dbReference type="EMBL" id="CP064936">
    <property type="protein sequence ID" value="QQA02001.1"/>
    <property type="molecule type" value="Genomic_DNA"/>
</dbReference>
<evidence type="ECO:0000313" key="3">
    <source>
        <dbReference type="EMBL" id="QQA02001.1"/>
    </source>
</evidence>